<keyword evidence="11" id="KW-1185">Reference proteome</keyword>
<gene>
    <name evidence="10" type="ORF">N7509_011401</name>
</gene>
<comment type="cofactor">
    <cofactor evidence="1">
        <name>Mg(2+)</name>
        <dbReference type="ChEBI" id="CHEBI:18420"/>
    </cofactor>
</comment>
<feature type="transmembrane region" description="Helical" evidence="9">
    <location>
        <begin position="114"/>
        <end position="132"/>
    </location>
</feature>
<feature type="transmembrane region" description="Helical" evidence="9">
    <location>
        <begin position="30"/>
        <end position="49"/>
    </location>
</feature>
<dbReference type="AlphaFoldDB" id="A0A9W9VTE8"/>
<reference evidence="10" key="2">
    <citation type="journal article" date="2023" name="IMA Fungus">
        <title>Comparative genomic study of the Penicillium genus elucidates a diverse pangenome and 15 lateral gene transfer events.</title>
        <authorList>
            <person name="Petersen C."/>
            <person name="Sorensen T."/>
            <person name="Nielsen M.R."/>
            <person name="Sondergaard T.E."/>
            <person name="Sorensen J.L."/>
            <person name="Fitzpatrick D.A."/>
            <person name="Frisvad J.C."/>
            <person name="Nielsen K.L."/>
        </authorList>
    </citation>
    <scope>NUCLEOTIDE SEQUENCE</scope>
    <source>
        <strain evidence="10">IBT 29677</strain>
    </source>
</reference>
<evidence type="ECO:0000256" key="5">
    <source>
        <dbReference type="ARBA" id="ARBA00022679"/>
    </source>
</evidence>
<evidence type="ECO:0000256" key="4">
    <source>
        <dbReference type="ARBA" id="ARBA00005985"/>
    </source>
</evidence>
<dbReference type="PANTHER" id="PTHR11048:SF28">
    <property type="entry name" value="4-HYDROXYBENZOATE POLYPRENYLTRANSFERASE, MITOCHONDRIAL"/>
    <property type="match status" value="1"/>
</dbReference>
<dbReference type="GO" id="GO:0140722">
    <property type="term" value="P:mycophenolic acid biosynthetic process"/>
    <property type="evidence" value="ECO:0007669"/>
    <property type="project" value="UniProtKB-ARBA"/>
</dbReference>
<feature type="transmembrane region" description="Helical" evidence="9">
    <location>
        <begin position="270"/>
        <end position="287"/>
    </location>
</feature>
<dbReference type="FunFam" id="1.10.357.140:FF:000008">
    <property type="entry name" value="4-hydroxybenzoate octaprenyltransferase"/>
    <property type="match status" value="1"/>
</dbReference>
<dbReference type="GO" id="GO:0004659">
    <property type="term" value="F:prenyltransferase activity"/>
    <property type="evidence" value="ECO:0007669"/>
    <property type="project" value="UniProtKB-ARBA"/>
</dbReference>
<dbReference type="PROSITE" id="PS00943">
    <property type="entry name" value="UBIA"/>
    <property type="match status" value="1"/>
</dbReference>
<dbReference type="FunFam" id="1.20.120.1780:FF:000001">
    <property type="entry name" value="4-hydroxybenzoate octaprenyltransferase"/>
    <property type="match status" value="1"/>
</dbReference>
<comment type="pathway">
    <text evidence="3">Secondary metabolite biosynthesis; terpenoid biosynthesis.</text>
</comment>
<dbReference type="GeneID" id="81375018"/>
<evidence type="ECO:0000256" key="1">
    <source>
        <dbReference type="ARBA" id="ARBA00001946"/>
    </source>
</evidence>
<reference evidence="10" key="1">
    <citation type="submission" date="2022-12" db="EMBL/GenBank/DDBJ databases">
        <authorList>
            <person name="Petersen C."/>
        </authorList>
    </citation>
    <scope>NUCLEOTIDE SEQUENCE</scope>
    <source>
        <strain evidence="10">IBT 29677</strain>
    </source>
</reference>
<comment type="subcellular location">
    <subcellularLocation>
        <location evidence="2">Membrane</location>
        <topology evidence="2">Multi-pass membrane protein</topology>
    </subcellularLocation>
</comment>
<organism evidence="10 11">
    <name type="scientific">Penicillium cosmopolitanum</name>
    <dbReference type="NCBI Taxonomy" id="1131564"/>
    <lineage>
        <taxon>Eukaryota</taxon>
        <taxon>Fungi</taxon>
        <taxon>Dikarya</taxon>
        <taxon>Ascomycota</taxon>
        <taxon>Pezizomycotina</taxon>
        <taxon>Eurotiomycetes</taxon>
        <taxon>Eurotiomycetidae</taxon>
        <taxon>Eurotiales</taxon>
        <taxon>Aspergillaceae</taxon>
        <taxon>Penicillium</taxon>
    </lineage>
</organism>
<dbReference type="Gene3D" id="1.10.357.140">
    <property type="entry name" value="UbiA prenyltransferase"/>
    <property type="match status" value="1"/>
</dbReference>
<feature type="transmembrane region" description="Helical" evidence="9">
    <location>
        <begin position="202"/>
        <end position="222"/>
    </location>
</feature>
<evidence type="ECO:0000256" key="2">
    <source>
        <dbReference type="ARBA" id="ARBA00004141"/>
    </source>
</evidence>
<evidence type="ECO:0000256" key="6">
    <source>
        <dbReference type="ARBA" id="ARBA00022692"/>
    </source>
</evidence>
<dbReference type="InterPro" id="IPR044878">
    <property type="entry name" value="UbiA_sf"/>
</dbReference>
<dbReference type="Proteomes" id="UP001147747">
    <property type="component" value="Unassembled WGS sequence"/>
</dbReference>
<comment type="caution">
    <text evidence="10">The sequence shown here is derived from an EMBL/GenBank/DDBJ whole genome shotgun (WGS) entry which is preliminary data.</text>
</comment>
<evidence type="ECO:0000313" key="10">
    <source>
        <dbReference type="EMBL" id="KAJ5388860.1"/>
    </source>
</evidence>
<dbReference type="GO" id="GO:0005886">
    <property type="term" value="C:plasma membrane"/>
    <property type="evidence" value="ECO:0007669"/>
    <property type="project" value="TreeGrafter"/>
</dbReference>
<evidence type="ECO:0000256" key="9">
    <source>
        <dbReference type="SAM" id="Phobius"/>
    </source>
</evidence>
<dbReference type="Gene3D" id="1.20.120.1780">
    <property type="entry name" value="UbiA prenyltransferase"/>
    <property type="match status" value="1"/>
</dbReference>
<protein>
    <submittedName>
        <fullName evidence="10">UbiA prenyltransferase</fullName>
    </submittedName>
</protein>
<dbReference type="InterPro" id="IPR039653">
    <property type="entry name" value="Prenyltransferase"/>
</dbReference>
<dbReference type="Pfam" id="PF01040">
    <property type="entry name" value="UbiA"/>
    <property type="match status" value="1"/>
</dbReference>
<feature type="transmembrane region" description="Helical" evidence="9">
    <location>
        <begin position="138"/>
        <end position="155"/>
    </location>
</feature>
<keyword evidence="5" id="KW-0808">Transferase</keyword>
<keyword evidence="7 9" id="KW-1133">Transmembrane helix</keyword>
<accession>A0A9W9VTE8</accession>
<feature type="transmembrane region" description="Helical" evidence="9">
    <location>
        <begin position="243"/>
        <end position="264"/>
    </location>
</feature>
<dbReference type="EMBL" id="JAPZBU010000009">
    <property type="protein sequence ID" value="KAJ5388860.1"/>
    <property type="molecule type" value="Genomic_DNA"/>
</dbReference>
<dbReference type="PANTHER" id="PTHR11048">
    <property type="entry name" value="PRENYLTRANSFERASES"/>
    <property type="match status" value="1"/>
</dbReference>
<dbReference type="OrthoDB" id="18170at2759"/>
<proteinExistence type="inferred from homology"/>
<keyword evidence="6 9" id="KW-0812">Transmembrane</keyword>
<dbReference type="CDD" id="cd13959">
    <property type="entry name" value="PT_UbiA_COQ2"/>
    <property type="match status" value="1"/>
</dbReference>
<evidence type="ECO:0000313" key="11">
    <source>
        <dbReference type="Proteomes" id="UP001147747"/>
    </source>
</evidence>
<feature type="transmembrane region" description="Helical" evidence="9">
    <location>
        <begin position="308"/>
        <end position="324"/>
    </location>
</feature>
<keyword evidence="8 9" id="KW-0472">Membrane</keyword>
<evidence type="ECO:0000256" key="3">
    <source>
        <dbReference type="ARBA" id="ARBA00004721"/>
    </source>
</evidence>
<dbReference type="InterPro" id="IPR030470">
    <property type="entry name" value="UbiA_prenylTrfase_CS"/>
</dbReference>
<comment type="similarity">
    <text evidence="4">Belongs to the UbiA prenyltransferase family.</text>
</comment>
<dbReference type="InterPro" id="IPR000537">
    <property type="entry name" value="UbiA_prenyltransferase"/>
</dbReference>
<evidence type="ECO:0000256" key="8">
    <source>
        <dbReference type="ARBA" id="ARBA00023136"/>
    </source>
</evidence>
<sequence length="325" mass="36601">MIMDSEKPISSLGFSHACWSLIRLSRFDRYNSLLALFPSIFTTLLAGALRLRQNPNEVSLGFVFSQALKCALHCYVFSGAGMVWNDWIDCDIDAKVERTKNRPLASGQVRVSHALIWMAIQYLAAGAILRSAVDNPSVLGFALAFETIGTAWYPFGKRPAARKWYIYPQFVLGALGLPLVVSGWAAIYYPERLGLLESIQRALPLSFLMFIWTLYYNTAYSYQDVGDDRKLDVHSMYVLAGQNIHAFIVALGVLVLGNIIWVLVDVESTWLWFSWMGVWTIAYFSQFHQFDPARPETGGFVHKQNVKLGVWAVFACMVEVLLAGM</sequence>
<feature type="transmembrane region" description="Helical" evidence="9">
    <location>
        <begin position="167"/>
        <end position="190"/>
    </location>
</feature>
<dbReference type="RefSeq" id="XP_056486658.1">
    <property type="nucleotide sequence ID" value="XM_056636038.1"/>
</dbReference>
<name>A0A9W9VTE8_9EURO</name>
<evidence type="ECO:0000256" key="7">
    <source>
        <dbReference type="ARBA" id="ARBA00022989"/>
    </source>
</evidence>